<accession>A0A672FRP7</accession>
<dbReference type="InterPro" id="IPR044156">
    <property type="entry name" value="Galectin-like"/>
</dbReference>
<dbReference type="CDD" id="cd00070">
    <property type="entry name" value="GLECT"/>
    <property type="match status" value="1"/>
</dbReference>
<dbReference type="GO" id="GO:0043236">
    <property type="term" value="F:laminin binding"/>
    <property type="evidence" value="ECO:0007669"/>
    <property type="project" value="TreeGrafter"/>
</dbReference>
<dbReference type="InterPro" id="IPR001079">
    <property type="entry name" value="Galectin_CRD"/>
</dbReference>
<evidence type="ECO:0000256" key="1">
    <source>
        <dbReference type="ARBA" id="ARBA00022734"/>
    </source>
</evidence>
<dbReference type="GO" id="GO:0016936">
    <property type="term" value="F:galactoside binding"/>
    <property type="evidence" value="ECO:0007669"/>
    <property type="project" value="TreeGrafter"/>
</dbReference>
<dbReference type="PANTHER" id="PTHR11346">
    <property type="entry name" value="GALECTIN"/>
    <property type="match status" value="1"/>
</dbReference>
<dbReference type="AlphaFoldDB" id="A0A672FRP7"/>
<evidence type="ECO:0000256" key="2">
    <source>
        <dbReference type="RuleBase" id="RU102079"/>
    </source>
</evidence>
<dbReference type="GO" id="GO:0030246">
    <property type="term" value="F:carbohydrate binding"/>
    <property type="evidence" value="ECO:0007669"/>
    <property type="project" value="UniProtKB-UniRule"/>
</dbReference>
<reference evidence="5" key="3">
    <citation type="submission" date="2025-09" db="UniProtKB">
        <authorList>
            <consortium name="Ensembl"/>
        </authorList>
    </citation>
    <scope>IDENTIFICATION</scope>
</reference>
<organism evidence="5 6">
    <name type="scientific">Salarias fasciatus</name>
    <name type="common">Jewelled blenny</name>
    <name type="synonym">Blennius fasciatus</name>
    <dbReference type="NCBI Taxonomy" id="181472"/>
    <lineage>
        <taxon>Eukaryota</taxon>
        <taxon>Metazoa</taxon>
        <taxon>Chordata</taxon>
        <taxon>Craniata</taxon>
        <taxon>Vertebrata</taxon>
        <taxon>Euteleostomi</taxon>
        <taxon>Actinopterygii</taxon>
        <taxon>Neopterygii</taxon>
        <taxon>Teleostei</taxon>
        <taxon>Neoteleostei</taxon>
        <taxon>Acanthomorphata</taxon>
        <taxon>Ovalentaria</taxon>
        <taxon>Blenniimorphae</taxon>
        <taxon>Blenniiformes</taxon>
        <taxon>Blennioidei</taxon>
        <taxon>Blenniidae</taxon>
        <taxon>Salariinae</taxon>
        <taxon>Salarias</taxon>
    </lineage>
</organism>
<proteinExistence type="predicted"/>
<dbReference type="Proteomes" id="UP000472267">
    <property type="component" value="Chromosome 4"/>
</dbReference>
<dbReference type="InParanoid" id="A0A672FRP7"/>
<keyword evidence="6" id="KW-1185">Reference proteome</keyword>
<dbReference type="SMART" id="SM00908">
    <property type="entry name" value="Gal-bind_lectin"/>
    <property type="match status" value="1"/>
</dbReference>
<sequence length="141" mass="16082">MLTVQIFLFLLTKENFANFIHCKAGTVFALGDVGRRPGFDINIGTDEFTTIGLHISVRFDSVGDHNTVVCNTFQHHQWGQEVRERSFPFCQGQEFKISVTSQECILMSYGSTINFPNRFCAKEYSVMDLEGKVRFTSLQIK</sequence>
<protein>
    <recommendedName>
        <fullName evidence="2">Galectin</fullName>
    </recommendedName>
</protein>
<keyword evidence="3" id="KW-0732">Signal</keyword>
<dbReference type="Gene3D" id="2.60.120.200">
    <property type="match status" value="1"/>
</dbReference>
<dbReference type="PROSITE" id="PS51304">
    <property type="entry name" value="GALECTIN"/>
    <property type="match status" value="1"/>
</dbReference>
<dbReference type="PANTHER" id="PTHR11346:SF112">
    <property type="entry name" value="GALECTIN"/>
    <property type="match status" value="1"/>
</dbReference>
<dbReference type="InterPro" id="IPR013320">
    <property type="entry name" value="ConA-like_dom_sf"/>
</dbReference>
<evidence type="ECO:0000259" key="4">
    <source>
        <dbReference type="PROSITE" id="PS51304"/>
    </source>
</evidence>
<reference evidence="5" key="2">
    <citation type="submission" date="2025-08" db="UniProtKB">
        <authorList>
            <consortium name="Ensembl"/>
        </authorList>
    </citation>
    <scope>IDENTIFICATION</scope>
</reference>
<name>A0A672FRP7_SALFA</name>
<feature type="domain" description="Galectin" evidence="4">
    <location>
        <begin position="1"/>
        <end position="141"/>
    </location>
</feature>
<evidence type="ECO:0000256" key="3">
    <source>
        <dbReference type="SAM" id="SignalP"/>
    </source>
</evidence>
<keyword evidence="1 2" id="KW-0430">Lectin</keyword>
<reference evidence="5" key="1">
    <citation type="submission" date="2019-06" db="EMBL/GenBank/DDBJ databases">
        <authorList>
            <consortium name="Wellcome Sanger Institute Data Sharing"/>
        </authorList>
    </citation>
    <scope>NUCLEOTIDE SEQUENCE [LARGE SCALE GENOMIC DNA]</scope>
</reference>
<feature type="signal peptide" evidence="3">
    <location>
        <begin position="1"/>
        <end position="17"/>
    </location>
</feature>
<dbReference type="GO" id="GO:0005615">
    <property type="term" value="C:extracellular space"/>
    <property type="evidence" value="ECO:0007669"/>
    <property type="project" value="TreeGrafter"/>
</dbReference>
<evidence type="ECO:0000313" key="6">
    <source>
        <dbReference type="Proteomes" id="UP000472267"/>
    </source>
</evidence>
<dbReference type="SMART" id="SM00276">
    <property type="entry name" value="GLECT"/>
    <property type="match status" value="1"/>
</dbReference>
<evidence type="ECO:0000313" key="5">
    <source>
        <dbReference type="Ensembl" id="ENSSFAP00005008687.1"/>
    </source>
</evidence>
<dbReference type="Pfam" id="PF00337">
    <property type="entry name" value="Gal-bind_lectin"/>
    <property type="match status" value="1"/>
</dbReference>
<dbReference type="SUPFAM" id="SSF49899">
    <property type="entry name" value="Concanavalin A-like lectins/glucanases"/>
    <property type="match status" value="1"/>
</dbReference>
<dbReference type="Ensembl" id="ENSSFAT00005009110.1">
    <property type="protein sequence ID" value="ENSSFAP00005008687.1"/>
    <property type="gene ID" value="ENSSFAG00005005051.1"/>
</dbReference>
<feature type="chain" id="PRO_5025389337" description="Galectin" evidence="3">
    <location>
        <begin position="18"/>
        <end position="141"/>
    </location>
</feature>